<dbReference type="Proteomes" id="UP001530293">
    <property type="component" value="Unassembled WGS sequence"/>
</dbReference>
<dbReference type="PANTHER" id="PTHR12677:SF59">
    <property type="entry name" value="GOLGI APPARATUS MEMBRANE PROTEIN TVP38-RELATED"/>
    <property type="match status" value="1"/>
</dbReference>
<organism evidence="8 9">
    <name type="scientific">Discostella pseudostelligera</name>
    <dbReference type="NCBI Taxonomy" id="259834"/>
    <lineage>
        <taxon>Eukaryota</taxon>
        <taxon>Sar</taxon>
        <taxon>Stramenopiles</taxon>
        <taxon>Ochrophyta</taxon>
        <taxon>Bacillariophyta</taxon>
        <taxon>Coscinodiscophyceae</taxon>
        <taxon>Thalassiosirophycidae</taxon>
        <taxon>Stephanodiscales</taxon>
        <taxon>Stephanodiscaceae</taxon>
        <taxon>Discostella</taxon>
    </lineage>
</organism>
<evidence type="ECO:0000313" key="9">
    <source>
        <dbReference type="Proteomes" id="UP001530293"/>
    </source>
</evidence>
<keyword evidence="3 6" id="KW-0812">Transmembrane</keyword>
<feature type="transmembrane region" description="Helical" evidence="6">
    <location>
        <begin position="58"/>
        <end position="76"/>
    </location>
</feature>
<name>A0ABD3M7J0_9STRA</name>
<dbReference type="EMBL" id="JALLBG020000195">
    <property type="protein sequence ID" value="KAL3759964.1"/>
    <property type="molecule type" value="Genomic_DNA"/>
</dbReference>
<feature type="transmembrane region" description="Helical" evidence="6">
    <location>
        <begin position="222"/>
        <end position="246"/>
    </location>
</feature>
<gene>
    <name evidence="8" type="ORF">ACHAWU_000587</name>
</gene>
<keyword evidence="4 6" id="KW-1133">Transmembrane helix</keyword>
<feature type="transmembrane region" description="Helical" evidence="6">
    <location>
        <begin position="96"/>
        <end position="119"/>
    </location>
</feature>
<keyword evidence="5 6" id="KW-0472">Membrane</keyword>
<keyword evidence="9" id="KW-1185">Reference proteome</keyword>
<feature type="transmembrane region" description="Helical" evidence="6">
    <location>
        <begin position="258"/>
        <end position="280"/>
    </location>
</feature>
<dbReference type="PANTHER" id="PTHR12677">
    <property type="entry name" value="GOLGI APPARATUS MEMBRANE PROTEIN TVP38-RELATED"/>
    <property type="match status" value="1"/>
</dbReference>
<sequence>MDQHGNLSYQHSSPTPARENIVMNANNAVDNHNDNDAIPNDDIAIHQKQSASCPWGKLFFGLSLLAIILYVIIDSLTTKHISNGFQSFLLWMETHLIVGIFAFTLVYFAATVLFIPGSILTLGSGFVFGTLMGLGPGVALASGVVLVGASSGAAASFLIGRYLLRDWVERRLVHKYPMIQALDVAFQQNGLTIFFLLRLSPVVPFNAINYIGGATSMKFRHYIIALVGLVPGTVLYCFIGATAGSLTESKNAVGGPLAIASLVVGSVLGLLAIFAVSYYAKREFNRIVAEEQERNREERDGFSIDGIECSQPCHSKQVTMQPSHMSTL</sequence>
<evidence type="ECO:0000256" key="6">
    <source>
        <dbReference type="SAM" id="Phobius"/>
    </source>
</evidence>
<protein>
    <recommendedName>
        <fullName evidence="7">VTT domain-containing protein</fullName>
    </recommendedName>
</protein>
<dbReference type="InterPro" id="IPR032816">
    <property type="entry name" value="VTT_dom"/>
</dbReference>
<evidence type="ECO:0000256" key="3">
    <source>
        <dbReference type="ARBA" id="ARBA00022692"/>
    </source>
</evidence>
<evidence type="ECO:0000313" key="8">
    <source>
        <dbReference type="EMBL" id="KAL3759964.1"/>
    </source>
</evidence>
<evidence type="ECO:0000259" key="7">
    <source>
        <dbReference type="Pfam" id="PF09335"/>
    </source>
</evidence>
<comment type="caution">
    <text evidence="8">The sequence shown here is derived from an EMBL/GenBank/DDBJ whole genome shotgun (WGS) entry which is preliminary data.</text>
</comment>
<dbReference type="InterPro" id="IPR015414">
    <property type="entry name" value="TMEM64"/>
</dbReference>
<evidence type="ECO:0000256" key="2">
    <source>
        <dbReference type="ARBA" id="ARBA00022475"/>
    </source>
</evidence>
<feature type="transmembrane region" description="Helical" evidence="6">
    <location>
        <begin position="139"/>
        <end position="164"/>
    </location>
</feature>
<feature type="domain" description="VTT" evidence="7">
    <location>
        <begin position="115"/>
        <end position="241"/>
    </location>
</feature>
<evidence type="ECO:0000256" key="4">
    <source>
        <dbReference type="ARBA" id="ARBA00022989"/>
    </source>
</evidence>
<evidence type="ECO:0000256" key="1">
    <source>
        <dbReference type="ARBA" id="ARBA00004651"/>
    </source>
</evidence>
<evidence type="ECO:0000256" key="5">
    <source>
        <dbReference type="ARBA" id="ARBA00023136"/>
    </source>
</evidence>
<reference evidence="8 9" key="1">
    <citation type="submission" date="2024-10" db="EMBL/GenBank/DDBJ databases">
        <title>Updated reference genomes for cyclostephanoid diatoms.</title>
        <authorList>
            <person name="Roberts W.R."/>
            <person name="Alverson A.J."/>
        </authorList>
    </citation>
    <scope>NUCLEOTIDE SEQUENCE [LARGE SCALE GENOMIC DNA]</scope>
    <source>
        <strain evidence="8 9">AJA232-27</strain>
    </source>
</reference>
<dbReference type="AlphaFoldDB" id="A0ABD3M7J0"/>
<accession>A0ABD3M7J0</accession>
<comment type="subcellular location">
    <subcellularLocation>
        <location evidence="1">Cell membrane</location>
        <topology evidence="1">Multi-pass membrane protein</topology>
    </subcellularLocation>
</comment>
<proteinExistence type="predicted"/>
<dbReference type="Pfam" id="PF09335">
    <property type="entry name" value="VTT_dom"/>
    <property type="match status" value="1"/>
</dbReference>
<keyword evidence="2" id="KW-1003">Cell membrane</keyword>
<dbReference type="GO" id="GO:0005886">
    <property type="term" value="C:plasma membrane"/>
    <property type="evidence" value="ECO:0007669"/>
    <property type="project" value="UniProtKB-SubCell"/>
</dbReference>